<evidence type="ECO:0000313" key="5">
    <source>
        <dbReference type="Proteomes" id="UP001166191"/>
    </source>
</evidence>
<reference evidence="4" key="1">
    <citation type="submission" date="2021-06" db="EMBL/GenBank/DDBJ databases">
        <title>Paracoccus bacterium XHP0099 sp. nov., isolated from the surface waters of the Yellow Sea.</title>
        <authorList>
            <person name="Xue H."/>
            <person name="Zhang D."/>
        </authorList>
    </citation>
    <scope>NUCLEOTIDE SEQUENCE</scope>
    <source>
        <strain evidence="4">XHP0099</strain>
    </source>
</reference>
<comment type="caution">
    <text evidence="4">The sequence shown here is derived from an EMBL/GenBank/DDBJ whole genome shotgun (WGS) entry which is preliminary data.</text>
</comment>
<dbReference type="EMBL" id="JAHKNG010000021">
    <property type="protein sequence ID" value="MBU3030941.1"/>
    <property type="molecule type" value="Genomic_DNA"/>
</dbReference>
<proteinExistence type="inferred from homology"/>
<dbReference type="SMART" id="SM00849">
    <property type="entry name" value="Lactamase_B"/>
    <property type="match status" value="1"/>
</dbReference>
<feature type="signal peptide" evidence="2">
    <location>
        <begin position="1"/>
        <end position="18"/>
    </location>
</feature>
<keyword evidence="5" id="KW-1185">Reference proteome</keyword>
<evidence type="ECO:0000256" key="1">
    <source>
        <dbReference type="ARBA" id="ARBA00005250"/>
    </source>
</evidence>
<evidence type="ECO:0000313" key="4">
    <source>
        <dbReference type="EMBL" id="MBU3030941.1"/>
    </source>
</evidence>
<keyword evidence="2" id="KW-0732">Signal</keyword>
<sequence>MFQLILTACLAVSSAVCAPILLPAGEAASLDACKATAARISQAWLAERPTLTGGASTCLPVSDLPSLPLQQIAPGVFVYEGSPVQMEDTGDGRIANLAVVIGERSVAVIDSGVSRAQGQEFYAAIRGLTDLPVSHLILTHMHPDHVFGASVFREAGAQILGHAALPQALELRAQTYLDNIARLYPPATVLGTETVLAETTVEDRLEIDLGRRRLTLAAAPVAHTDNDLTVFDHETGTLFAGDLLFRDLTPILDGSLSGWLQWGDVPPDPMPRLVVPGHGPVAANWAQAVTPQQAFLKALEEETRAQIRDGIPMSSAVSQIVNRLEKMAEYWNAFPESAARNATAAYKELEWE</sequence>
<dbReference type="InterPro" id="IPR050855">
    <property type="entry name" value="NDM-1-like"/>
</dbReference>
<dbReference type="CDD" id="cd16282">
    <property type="entry name" value="metallo-hydrolase-like_MBL-fold"/>
    <property type="match status" value="1"/>
</dbReference>
<evidence type="ECO:0000256" key="2">
    <source>
        <dbReference type="SAM" id="SignalP"/>
    </source>
</evidence>
<dbReference type="InterPro" id="IPR030829">
    <property type="entry name" value="SoxH-rel_PQQ_2"/>
</dbReference>
<dbReference type="NCBIfam" id="TIGR04559">
    <property type="entry name" value="SoxH_rel_PQQ_2"/>
    <property type="match status" value="1"/>
</dbReference>
<organism evidence="4 5">
    <name type="scientific">Paracoccus marinaquae</name>
    <dbReference type="NCBI Taxonomy" id="2841926"/>
    <lineage>
        <taxon>Bacteria</taxon>
        <taxon>Pseudomonadati</taxon>
        <taxon>Pseudomonadota</taxon>
        <taxon>Alphaproteobacteria</taxon>
        <taxon>Rhodobacterales</taxon>
        <taxon>Paracoccaceae</taxon>
        <taxon>Paracoccus</taxon>
    </lineage>
</organism>
<name>A0ABS6AL46_9RHOB</name>
<feature type="domain" description="Metallo-beta-lactamase" evidence="3">
    <location>
        <begin position="94"/>
        <end position="278"/>
    </location>
</feature>
<dbReference type="PANTHER" id="PTHR42951">
    <property type="entry name" value="METALLO-BETA-LACTAMASE DOMAIN-CONTAINING"/>
    <property type="match status" value="1"/>
</dbReference>
<dbReference type="RefSeq" id="WP_216033613.1">
    <property type="nucleotide sequence ID" value="NZ_JAHKNG010000021.1"/>
</dbReference>
<dbReference type="Proteomes" id="UP001166191">
    <property type="component" value="Unassembled WGS sequence"/>
</dbReference>
<evidence type="ECO:0000259" key="3">
    <source>
        <dbReference type="SMART" id="SM00849"/>
    </source>
</evidence>
<dbReference type="PANTHER" id="PTHR42951:SF4">
    <property type="entry name" value="ACYL-COENZYME A THIOESTERASE MBLAC2"/>
    <property type="match status" value="1"/>
</dbReference>
<dbReference type="Pfam" id="PF00753">
    <property type="entry name" value="Lactamase_B"/>
    <property type="match status" value="1"/>
</dbReference>
<gene>
    <name evidence="4" type="ORF">KNW02_12520</name>
</gene>
<comment type="similarity">
    <text evidence="1">Belongs to the metallo-beta-lactamase superfamily. Class-B beta-lactamase family.</text>
</comment>
<feature type="chain" id="PRO_5045718171" evidence="2">
    <location>
        <begin position="19"/>
        <end position="352"/>
    </location>
</feature>
<accession>A0ABS6AL46</accession>
<dbReference type="InterPro" id="IPR001279">
    <property type="entry name" value="Metallo-B-lactamas"/>
</dbReference>
<protein>
    <submittedName>
        <fullName evidence="4">Quinoprotein relay system zinc metallohydrolase 2</fullName>
    </submittedName>
</protein>